<dbReference type="SMART" id="SM00028">
    <property type="entry name" value="TPR"/>
    <property type="match status" value="5"/>
</dbReference>
<comment type="caution">
    <text evidence="5">The sequence shown here is derived from an EMBL/GenBank/DDBJ whole genome shotgun (WGS) entry which is preliminary data.</text>
</comment>
<protein>
    <submittedName>
        <fullName evidence="5">Tetratricopeptide repeat protein</fullName>
    </submittedName>
</protein>
<dbReference type="RefSeq" id="WP_198074716.1">
    <property type="nucleotide sequence ID" value="NZ_JAEDAE010000002.1"/>
</dbReference>
<dbReference type="PROSITE" id="PS50005">
    <property type="entry name" value="TPR"/>
    <property type="match status" value="1"/>
</dbReference>
<feature type="transmembrane region" description="Helical" evidence="4">
    <location>
        <begin position="323"/>
        <end position="341"/>
    </location>
</feature>
<keyword evidence="1" id="KW-0677">Repeat</keyword>
<reference evidence="5 6" key="1">
    <citation type="submission" date="2020-12" db="EMBL/GenBank/DDBJ databases">
        <title>Hymenobacter sp.</title>
        <authorList>
            <person name="Kim M.K."/>
        </authorList>
    </citation>
    <scope>NUCLEOTIDE SEQUENCE [LARGE SCALE GENOMIC DNA]</scope>
    <source>
        <strain evidence="5 6">BT442</strain>
    </source>
</reference>
<dbReference type="InterPro" id="IPR011990">
    <property type="entry name" value="TPR-like_helical_dom_sf"/>
</dbReference>
<dbReference type="Pfam" id="PF14559">
    <property type="entry name" value="TPR_19"/>
    <property type="match status" value="1"/>
</dbReference>
<keyword evidence="4" id="KW-1133">Transmembrane helix</keyword>
<dbReference type="InterPro" id="IPR050498">
    <property type="entry name" value="Ycf3"/>
</dbReference>
<dbReference type="SUPFAM" id="SSF48452">
    <property type="entry name" value="TPR-like"/>
    <property type="match status" value="1"/>
</dbReference>
<evidence type="ECO:0000313" key="6">
    <source>
        <dbReference type="Proteomes" id="UP000625631"/>
    </source>
</evidence>
<evidence type="ECO:0000313" key="5">
    <source>
        <dbReference type="EMBL" id="MBH8557515.1"/>
    </source>
</evidence>
<organism evidence="5 6">
    <name type="scientific">Hymenobacter negativus</name>
    <dbReference type="NCBI Taxonomy" id="2795026"/>
    <lineage>
        <taxon>Bacteria</taxon>
        <taxon>Pseudomonadati</taxon>
        <taxon>Bacteroidota</taxon>
        <taxon>Cytophagia</taxon>
        <taxon>Cytophagales</taxon>
        <taxon>Hymenobacteraceae</taxon>
        <taxon>Hymenobacter</taxon>
    </lineage>
</organism>
<feature type="transmembrane region" description="Helical" evidence="4">
    <location>
        <begin position="289"/>
        <end position="311"/>
    </location>
</feature>
<sequence>MAHSLSAGSAGLARVWLLLEHRRPQQAAQLARQCLAADPVHAPTHLALAEALRQLGRLDEARQSAQTAIGLAPEDAQCHHLLALILGQQGHLRKAELVILDAIRLNPVSAVFFGFLAQVRYLLHRPAEALASANNGLALDARNVECLLWRALAQEQRDHPEAADEDFHRLLHVAPTNHLVHARRGLLLLNRFEPAAAEPHLAEALRQAPNRAAQLLPLLQRARREQHWPIWFLRSERQVAERRALGLEPGLSVLFYRICGTGAVVRAWWRTRHDPIFRLSPKQVWQRRLGFWVAGILLLPPLILLGDYLGLINASIPLTQPQSVGLAVGVTASIFIPLLIMRKLNE</sequence>
<dbReference type="PANTHER" id="PTHR44858:SF1">
    <property type="entry name" value="UDP-N-ACETYLGLUCOSAMINE--PEPTIDE N-ACETYLGLUCOSAMINYLTRANSFERASE SPINDLY-RELATED"/>
    <property type="match status" value="1"/>
</dbReference>
<dbReference type="InterPro" id="IPR019734">
    <property type="entry name" value="TPR_rpt"/>
</dbReference>
<evidence type="ECO:0000256" key="2">
    <source>
        <dbReference type="ARBA" id="ARBA00022803"/>
    </source>
</evidence>
<keyword evidence="4" id="KW-0812">Transmembrane</keyword>
<evidence type="ECO:0000256" key="3">
    <source>
        <dbReference type="PROSITE-ProRule" id="PRU00339"/>
    </source>
</evidence>
<accession>A0ABS0Q4M4</accession>
<feature type="repeat" description="TPR" evidence="3">
    <location>
        <begin position="42"/>
        <end position="75"/>
    </location>
</feature>
<gene>
    <name evidence="5" type="ORF">I7X13_05615</name>
</gene>
<keyword evidence="2 3" id="KW-0802">TPR repeat</keyword>
<dbReference type="Gene3D" id="1.25.40.10">
    <property type="entry name" value="Tetratricopeptide repeat domain"/>
    <property type="match status" value="1"/>
</dbReference>
<dbReference type="PANTHER" id="PTHR44858">
    <property type="entry name" value="TETRATRICOPEPTIDE REPEAT PROTEIN 6"/>
    <property type="match status" value="1"/>
</dbReference>
<proteinExistence type="predicted"/>
<name>A0ABS0Q4M4_9BACT</name>
<keyword evidence="6" id="KW-1185">Reference proteome</keyword>
<keyword evidence="4" id="KW-0472">Membrane</keyword>
<evidence type="ECO:0000256" key="4">
    <source>
        <dbReference type="SAM" id="Phobius"/>
    </source>
</evidence>
<dbReference type="Proteomes" id="UP000625631">
    <property type="component" value="Unassembled WGS sequence"/>
</dbReference>
<evidence type="ECO:0000256" key="1">
    <source>
        <dbReference type="ARBA" id="ARBA00022737"/>
    </source>
</evidence>
<dbReference type="EMBL" id="JAEDAE010000002">
    <property type="protein sequence ID" value="MBH8557515.1"/>
    <property type="molecule type" value="Genomic_DNA"/>
</dbReference>
<feature type="transmembrane region" description="Helical" evidence="4">
    <location>
        <begin position="250"/>
        <end position="269"/>
    </location>
</feature>